<dbReference type="Pfam" id="PF09940">
    <property type="entry name" value="DUF2172"/>
    <property type="match status" value="1"/>
</dbReference>
<evidence type="ECO:0000259" key="3">
    <source>
        <dbReference type="Pfam" id="PF16254"/>
    </source>
</evidence>
<dbReference type="Gene3D" id="3.50.30.90">
    <property type="match status" value="1"/>
</dbReference>
<dbReference type="Proteomes" id="UP000233350">
    <property type="component" value="Unassembled WGS sequence"/>
</dbReference>
<feature type="domain" description="DUF4910" evidence="3">
    <location>
        <begin position="2"/>
        <end position="349"/>
    </location>
</feature>
<keyword evidence="5" id="KW-1185">Reference proteome</keyword>
<dbReference type="Pfam" id="PF16221">
    <property type="entry name" value="HTH_47"/>
    <property type="match status" value="1"/>
</dbReference>
<evidence type="ECO:0000259" key="1">
    <source>
        <dbReference type="Pfam" id="PF09940"/>
    </source>
</evidence>
<dbReference type="InterPro" id="IPR032589">
    <property type="entry name" value="DUF4910"/>
</dbReference>
<dbReference type="OrthoDB" id="9765654at2"/>
<dbReference type="EMBL" id="MBPK01000044">
    <property type="protein sequence ID" value="PKT80168.1"/>
    <property type="molecule type" value="Genomic_DNA"/>
</dbReference>
<dbReference type="InterPro" id="IPR032610">
    <property type="entry name" value="DUF2172"/>
</dbReference>
<dbReference type="InterPro" id="IPR032622">
    <property type="entry name" value="UCP01524_HTH"/>
</dbReference>
<protein>
    <submittedName>
        <fullName evidence="4">Aminopeptidase</fullName>
    </submittedName>
</protein>
<name>A0A2N3PHZ8_9HELI</name>
<keyword evidence="4" id="KW-0645">Protease</keyword>
<dbReference type="AlphaFoldDB" id="A0A2N3PHZ8"/>
<dbReference type="STRING" id="556267.HWAG_00346"/>
<dbReference type="Gene3D" id="3.40.630.10">
    <property type="entry name" value="Zn peptidases"/>
    <property type="match status" value="1"/>
</dbReference>
<evidence type="ECO:0000313" key="5">
    <source>
        <dbReference type="Proteomes" id="UP000233350"/>
    </source>
</evidence>
<evidence type="ECO:0000259" key="2">
    <source>
        <dbReference type="Pfam" id="PF16221"/>
    </source>
</evidence>
<dbReference type="GO" id="GO:0004177">
    <property type="term" value="F:aminopeptidase activity"/>
    <property type="evidence" value="ECO:0007669"/>
    <property type="project" value="UniProtKB-KW"/>
</dbReference>
<feature type="domain" description="DUF2172" evidence="1">
    <location>
        <begin position="55"/>
        <end position="152"/>
    </location>
</feature>
<comment type="caution">
    <text evidence="4">The sequence shown here is derived from an EMBL/GenBank/DDBJ whole genome shotgun (WGS) entry which is preliminary data.</text>
</comment>
<dbReference type="SUPFAM" id="SSF53187">
    <property type="entry name" value="Zn-dependent exopeptidases"/>
    <property type="match status" value="1"/>
</dbReference>
<sequence>MYALAQTLFKIPRSLSGKGNRQTLQILKDSLKTADLNIYAIPTGTQAFDWEIPKEWNVKDAYILTPSGEKICDFHANNLHLVGYSIPTRAELTFRELKEHLHFLENQPKAIPYITSYYKEYFGFCLSFEAFKALQNSYENSQEKFQIVIDSTLENGTMNYGEIKIKGQSKQEILLSTYICHPQMANNELSGILLCHSLAKILSQRENRYSYRILLLPETLGSIYYLSQHLKELKESCIAGFVLTCIGDGGEYSVLHSKSANNLADRAAQHILKHYYKNHKAYSYLERGSDERQYCAPGIDLPFCTLMRTKFGEYKEYHTSLDDLSLLSPKSLANSLEYVLRVLEVVEMNGVYANMILCEPKLSKYDLYPTLSTKDTFAKIKDMRNLLMYCDGKLDLLEIAEICDFNLLELKEYLQKFITKGLLKNVKE</sequence>
<keyword evidence="4" id="KW-0031">Aminopeptidase</keyword>
<gene>
    <name evidence="4" type="ORF">BCM31_00270</name>
</gene>
<accession>A0A2N3PHZ8</accession>
<dbReference type="RefSeq" id="WP_101342445.1">
    <property type="nucleotide sequence ID" value="NZ_CALJBS010000022.1"/>
</dbReference>
<dbReference type="InterPro" id="IPR012353">
    <property type="entry name" value="UCP015244"/>
</dbReference>
<dbReference type="Pfam" id="PF16254">
    <property type="entry name" value="DUF4910"/>
    <property type="match status" value="1"/>
</dbReference>
<dbReference type="InterPro" id="IPR036388">
    <property type="entry name" value="WH-like_DNA-bd_sf"/>
</dbReference>
<dbReference type="PIRSF" id="PIRSF015244">
    <property type="entry name" value="UCP015244"/>
    <property type="match status" value="1"/>
</dbReference>
<evidence type="ECO:0000313" key="4">
    <source>
        <dbReference type="EMBL" id="PKT80168.1"/>
    </source>
</evidence>
<feature type="domain" description="UCP01524 winged helix-turn-helix" evidence="2">
    <location>
        <begin position="351"/>
        <end position="424"/>
    </location>
</feature>
<organism evidence="4 5">
    <name type="scientific">Helicobacter winghamensis</name>
    <dbReference type="NCBI Taxonomy" id="157268"/>
    <lineage>
        <taxon>Bacteria</taxon>
        <taxon>Pseudomonadati</taxon>
        <taxon>Campylobacterota</taxon>
        <taxon>Epsilonproteobacteria</taxon>
        <taxon>Campylobacterales</taxon>
        <taxon>Helicobacteraceae</taxon>
        <taxon>Helicobacter</taxon>
    </lineage>
</organism>
<dbReference type="Gene3D" id="1.10.10.10">
    <property type="entry name" value="Winged helix-like DNA-binding domain superfamily/Winged helix DNA-binding domain"/>
    <property type="match status" value="1"/>
</dbReference>
<proteinExistence type="predicted"/>
<keyword evidence="4" id="KW-0378">Hydrolase</keyword>
<reference evidence="4 5" key="1">
    <citation type="submission" date="2016-07" db="EMBL/GenBank/DDBJ databases">
        <title>Detection of Helicobacter winghamensis from caecal content of red fox (Vulpes vulpes).</title>
        <authorList>
            <person name="Zanoni R.G."/>
            <person name="Florio D."/>
            <person name="Caffara M."/>
            <person name="Renzi M."/>
            <person name="Parisi A."/>
            <person name="Pasquali F."/>
            <person name="Manfreda G."/>
        </authorList>
    </citation>
    <scope>NUCLEOTIDE SEQUENCE [LARGE SCALE GENOMIC DNA]</scope>
    <source>
        <strain evidence="4 5">295_13</strain>
    </source>
</reference>